<keyword evidence="17" id="KW-1185">Reference proteome</keyword>
<keyword evidence="4 12" id="KW-0547">Nucleotide-binding</keyword>
<dbReference type="SMART" id="SM00382">
    <property type="entry name" value="AAA"/>
    <property type="match status" value="1"/>
</dbReference>
<evidence type="ECO:0008006" key="18">
    <source>
        <dbReference type="Google" id="ProtNLM"/>
    </source>
</evidence>
<protein>
    <recommendedName>
        <fullName evidence="18">Mitochondrial chaperone BCS1</fullName>
    </recommendedName>
</protein>
<dbReference type="InterPro" id="IPR027417">
    <property type="entry name" value="P-loop_NTPase"/>
</dbReference>
<dbReference type="EMBL" id="JAGTXO010000026">
    <property type="protein sequence ID" value="KAG8461391.1"/>
    <property type="molecule type" value="Genomic_DNA"/>
</dbReference>
<dbReference type="Gene3D" id="3.40.50.300">
    <property type="entry name" value="P-loop containing nucleotide triphosphate hydrolases"/>
    <property type="match status" value="1"/>
</dbReference>
<dbReference type="SUPFAM" id="SSF52540">
    <property type="entry name" value="P-loop containing nucleoside triphosphate hydrolases"/>
    <property type="match status" value="1"/>
</dbReference>
<sequence length="486" mass="52077">MASPQFPFELGTMEVGALVPHLDLTNNPYFSAGFGLGILGTGLAVLRGAGRTSLALAQRHLLTTLEVTSKDRSYPWVLNLLSTHAARSGSTMSQHLTVETTMTRFAPGAAATRFDFQPCPGRHVLWYGSTMLLVERTREQGSTDLQTGRPWESVRLTTFGRSRALFDALLSDARELASAKDETTTTIYTNWGTEWRPFGAPRVRRPLESVVLQDGLAEEVVADVREFLGSADWYVQRGIPYRRGYLFHGPPGSGKSSFIAALAGAIGYDICVLNLGESGLTDDRLAHALSTIPPRSVVLLEDVDAAFVHRGGASGTPGVGGSVAAAAERTRSFVTLSGLLNTLDGVAAGEERLLFMTTNHPERLDPALVRPGRVDVMRCVGDATASQAQRMFAKFFPHDDAAARAFAAALGGEPVSMATLQGYFLVHRRSAEDALACAPDLRAQLEEARLMHEQLFAQMGAAAGPGAVHGSRDDGGAHGRQSRSAT</sequence>
<feature type="region of interest" description="Disordered" evidence="13">
    <location>
        <begin position="463"/>
        <end position="486"/>
    </location>
</feature>
<proteinExistence type="inferred from homology"/>
<dbReference type="GO" id="GO:0005524">
    <property type="term" value="F:ATP binding"/>
    <property type="evidence" value="ECO:0007669"/>
    <property type="project" value="UniProtKB-KW"/>
</dbReference>
<dbReference type="PANTHER" id="PTHR23070">
    <property type="entry name" value="BCS1 AAA-TYPE ATPASE"/>
    <property type="match status" value="1"/>
</dbReference>
<keyword evidence="7 12" id="KW-0067">ATP-binding</keyword>
<dbReference type="OMA" id="WMTLYQR"/>
<dbReference type="InterPro" id="IPR003959">
    <property type="entry name" value="ATPase_AAA_core"/>
</dbReference>
<comment type="subcellular location">
    <subcellularLocation>
        <location evidence="1">Mitochondrion inner membrane</location>
        <topology evidence="1">Single-pass membrane protein</topology>
    </subcellularLocation>
</comment>
<reference evidence="16" key="1">
    <citation type="submission" date="2021-05" db="EMBL/GenBank/DDBJ databases">
        <title>The genome of the haptophyte Pavlova lutheri (Diacronema luteri, Pavlovales) - a model for lipid biosynthesis in eukaryotic algae.</title>
        <authorList>
            <person name="Hulatt C.J."/>
            <person name="Posewitz M.C."/>
        </authorList>
    </citation>
    <scope>NUCLEOTIDE SEQUENCE</scope>
    <source>
        <strain evidence="16">NIVA-4/92</strain>
    </source>
</reference>
<evidence type="ECO:0000313" key="16">
    <source>
        <dbReference type="EMBL" id="KAG8461391.1"/>
    </source>
</evidence>
<evidence type="ECO:0000256" key="13">
    <source>
        <dbReference type="SAM" id="MobiDB-lite"/>
    </source>
</evidence>
<evidence type="ECO:0000256" key="5">
    <source>
        <dbReference type="ARBA" id="ARBA00022792"/>
    </source>
</evidence>
<evidence type="ECO:0000256" key="12">
    <source>
        <dbReference type="RuleBase" id="RU003651"/>
    </source>
</evidence>
<evidence type="ECO:0000256" key="4">
    <source>
        <dbReference type="ARBA" id="ARBA00022741"/>
    </source>
</evidence>
<dbReference type="OrthoDB" id="10251412at2759"/>
<evidence type="ECO:0000259" key="14">
    <source>
        <dbReference type="SMART" id="SM00382"/>
    </source>
</evidence>
<dbReference type="PROSITE" id="PS00674">
    <property type="entry name" value="AAA"/>
    <property type="match status" value="1"/>
</dbReference>
<evidence type="ECO:0000256" key="1">
    <source>
        <dbReference type="ARBA" id="ARBA00004434"/>
    </source>
</evidence>
<dbReference type="InterPro" id="IPR057495">
    <property type="entry name" value="AAA_lid_BCS1"/>
</dbReference>
<dbReference type="InterPro" id="IPR003593">
    <property type="entry name" value="AAA+_ATPase"/>
</dbReference>
<keyword evidence="9" id="KW-0496">Mitochondrion</keyword>
<keyword evidence="10" id="KW-0472">Membrane</keyword>
<keyword evidence="6" id="KW-0378">Hydrolase</keyword>
<evidence type="ECO:0000256" key="2">
    <source>
        <dbReference type="ARBA" id="ARBA00007448"/>
    </source>
</evidence>
<dbReference type="Pfam" id="PF00004">
    <property type="entry name" value="AAA"/>
    <property type="match status" value="1"/>
</dbReference>
<keyword evidence="5" id="KW-0999">Mitochondrion inner membrane</keyword>
<name>A0A8J6C7X4_DIALT</name>
<dbReference type="GO" id="GO:0005743">
    <property type="term" value="C:mitochondrial inner membrane"/>
    <property type="evidence" value="ECO:0007669"/>
    <property type="project" value="UniProtKB-SubCell"/>
</dbReference>
<comment type="catalytic activity">
    <reaction evidence="11">
        <text>ATP + H2O = ADP + phosphate + H(+)</text>
        <dbReference type="Rhea" id="RHEA:13065"/>
        <dbReference type="ChEBI" id="CHEBI:15377"/>
        <dbReference type="ChEBI" id="CHEBI:15378"/>
        <dbReference type="ChEBI" id="CHEBI:30616"/>
        <dbReference type="ChEBI" id="CHEBI:43474"/>
        <dbReference type="ChEBI" id="CHEBI:456216"/>
    </reaction>
    <physiologicalReaction direction="left-to-right" evidence="11">
        <dbReference type="Rhea" id="RHEA:13066"/>
    </physiologicalReaction>
</comment>
<dbReference type="SMART" id="SM01024">
    <property type="entry name" value="BCS1_N"/>
    <property type="match status" value="1"/>
</dbReference>
<evidence type="ECO:0000256" key="8">
    <source>
        <dbReference type="ARBA" id="ARBA00022989"/>
    </source>
</evidence>
<evidence type="ECO:0000256" key="3">
    <source>
        <dbReference type="ARBA" id="ARBA00022692"/>
    </source>
</evidence>
<dbReference type="InterPro" id="IPR050747">
    <property type="entry name" value="Mitochondrial_chaperone_BCS1"/>
</dbReference>
<comment type="similarity">
    <text evidence="2">Belongs to the AAA ATPase family. BCS1 subfamily.</text>
</comment>
<dbReference type="InterPro" id="IPR003960">
    <property type="entry name" value="ATPase_AAA_CS"/>
</dbReference>
<keyword evidence="8" id="KW-1133">Transmembrane helix</keyword>
<gene>
    <name evidence="16" type="ORF">KFE25_010578</name>
</gene>
<feature type="domain" description="BCS1 N-terminal" evidence="15">
    <location>
        <begin position="37"/>
        <end position="210"/>
    </location>
</feature>
<dbReference type="Pfam" id="PF25426">
    <property type="entry name" value="AAA_lid_BCS1"/>
    <property type="match status" value="1"/>
</dbReference>
<feature type="domain" description="AAA+ ATPase" evidence="14">
    <location>
        <begin position="241"/>
        <end position="384"/>
    </location>
</feature>
<keyword evidence="3" id="KW-0812">Transmembrane</keyword>
<dbReference type="Proteomes" id="UP000751190">
    <property type="component" value="Unassembled WGS sequence"/>
</dbReference>
<dbReference type="InterPro" id="IPR014851">
    <property type="entry name" value="BCS1_N"/>
</dbReference>
<dbReference type="GO" id="GO:0016887">
    <property type="term" value="F:ATP hydrolysis activity"/>
    <property type="evidence" value="ECO:0007669"/>
    <property type="project" value="InterPro"/>
</dbReference>
<organism evidence="16 17">
    <name type="scientific">Diacronema lutheri</name>
    <name type="common">Unicellular marine alga</name>
    <name type="synonym">Monochrysis lutheri</name>
    <dbReference type="NCBI Taxonomy" id="2081491"/>
    <lineage>
        <taxon>Eukaryota</taxon>
        <taxon>Haptista</taxon>
        <taxon>Haptophyta</taxon>
        <taxon>Pavlovophyceae</taxon>
        <taxon>Pavlovales</taxon>
        <taxon>Pavlovaceae</taxon>
        <taxon>Diacronema</taxon>
    </lineage>
</organism>
<accession>A0A8J6C7X4</accession>
<evidence type="ECO:0000256" key="7">
    <source>
        <dbReference type="ARBA" id="ARBA00022840"/>
    </source>
</evidence>
<dbReference type="AlphaFoldDB" id="A0A8J6C7X4"/>
<evidence type="ECO:0000256" key="10">
    <source>
        <dbReference type="ARBA" id="ARBA00023136"/>
    </source>
</evidence>
<dbReference type="Pfam" id="PF08740">
    <property type="entry name" value="BCS1_N"/>
    <property type="match status" value="1"/>
</dbReference>
<dbReference type="CDD" id="cd19510">
    <property type="entry name" value="RecA-like_BCS1"/>
    <property type="match status" value="1"/>
</dbReference>
<comment type="caution">
    <text evidence="16">The sequence shown here is derived from an EMBL/GenBank/DDBJ whole genome shotgun (WGS) entry which is preliminary data.</text>
</comment>
<evidence type="ECO:0000259" key="15">
    <source>
        <dbReference type="SMART" id="SM01024"/>
    </source>
</evidence>
<evidence type="ECO:0000256" key="11">
    <source>
        <dbReference type="ARBA" id="ARBA00048778"/>
    </source>
</evidence>
<evidence type="ECO:0000313" key="17">
    <source>
        <dbReference type="Proteomes" id="UP000751190"/>
    </source>
</evidence>
<evidence type="ECO:0000256" key="6">
    <source>
        <dbReference type="ARBA" id="ARBA00022801"/>
    </source>
</evidence>
<evidence type="ECO:0000256" key="9">
    <source>
        <dbReference type="ARBA" id="ARBA00023128"/>
    </source>
</evidence>